<protein>
    <submittedName>
        <fullName evidence="1">Uncharacterized protein</fullName>
    </submittedName>
</protein>
<accession>A0A327KPX9</accession>
<organism evidence="1 2">
    <name type="scientific">Rhodoplanes elegans</name>
    <dbReference type="NCBI Taxonomy" id="29408"/>
    <lineage>
        <taxon>Bacteria</taxon>
        <taxon>Pseudomonadati</taxon>
        <taxon>Pseudomonadota</taxon>
        <taxon>Alphaproteobacteria</taxon>
        <taxon>Hyphomicrobiales</taxon>
        <taxon>Nitrobacteraceae</taxon>
        <taxon>Rhodoplanes</taxon>
    </lineage>
</organism>
<gene>
    <name evidence="1" type="ORF">CH338_06345</name>
</gene>
<name>A0A327KPX9_9BRAD</name>
<evidence type="ECO:0000313" key="2">
    <source>
        <dbReference type="Proteomes" id="UP000248863"/>
    </source>
</evidence>
<evidence type="ECO:0000313" key="1">
    <source>
        <dbReference type="EMBL" id="RAI40457.1"/>
    </source>
</evidence>
<comment type="caution">
    <text evidence="1">The sequence shown here is derived from an EMBL/GenBank/DDBJ whole genome shotgun (WGS) entry which is preliminary data.</text>
</comment>
<reference evidence="1 2" key="1">
    <citation type="submission" date="2017-07" db="EMBL/GenBank/DDBJ databases">
        <title>Draft Genome Sequences of Select Purple Nonsulfur Bacteria.</title>
        <authorList>
            <person name="Lasarre B."/>
            <person name="Mckinlay J.B."/>
        </authorList>
    </citation>
    <scope>NUCLEOTIDE SEQUENCE [LARGE SCALE GENOMIC DNA]</scope>
    <source>
        <strain evidence="1 2">DSM 11907</strain>
    </source>
</reference>
<sequence>MVEITPIPDVYADGIGAIEQIGPNERLTLYTEQTSLDGRTRERVVVARIVAPAGVLRMPARGGCN</sequence>
<dbReference type="AlphaFoldDB" id="A0A327KPX9"/>
<proteinExistence type="predicted"/>
<dbReference type="EMBL" id="NPEU01000041">
    <property type="protein sequence ID" value="RAI40457.1"/>
    <property type="molecule type" value="Genomic_DNA"/>
</dbReference>
<dbReference type="Proteomes" id="UP000248863">
    <property type="component" value="Unassembled WGS sequence"/>
</dbReference>
<keyword evidence="2" id="KW-1185">Reference proteome</keyword>